<accession>A0A1Z4BY06</accession>
<gene>
    <name evidence="2" type="ORF">CEK71_08825</name>
</gene>
<keyword evidence="3" id="KW-1185">Reference proteome</keyword>
<name>A0A1Z4BY06_9GAMM</name>
<proteinExistence type="predicted"/>
<evidence type="ECO:0000256" key="1">
    <source>
        <dbReference type="SAM" id="SignalP"/>
    </source>
</evidence>
<feature type="chain" id="PRO_5012735128" description="Spore coat protein U domain-containing protein" evidence="1">
    <location>
        <begin position="28"/>
        <end position="148"/>
    </location>
</feature>
<dbReference type="KEGG" id="mpsy:CEK71_08825"/>
<dbReference type="AlphaFoldDB" id="A0A1Z4BY06"/>
<evidence type="ECO:0000313" key="2">
    <source>
        <dbReference type="EMBL" id="ASF46176.1"/>
    </source>
</evidence>
<keyword evidence="1" id="KW-0732">Signal</keyword>
<sequence length="148" mass="15630">MRNKIEKTFFNTLLLCAFFAQTNLTMAASLNGALGNASSATDYYRITCGTNSFGDTYKLNVALADVAPVAAPIISIQVIKGALGKNTYDTNDGDTVYSSAAIVQGGNGIYQVIIDKTSAGVENYTLKYNCQNSAGATTDTSIVTVQNQ</sequence>
<dbReference type="EMBL" id="CP022129">
    <property type="protein sequence ID" value="ASF46176.1"/>
    <property type="molecule type" value="Genomic_DNA"/>
</dbReference>
<protein>
    <recommendedName>
        <fullName evidence="4">Spore coat protein U domain-containing protein</fullName>
    </recommendedName>
</protein>
<reference evidence="2 3" key="1">
    <citation type="submission" date="2017-06" db="EMBL/GenBank/DDBJ databases">
        <title>Genome Sequencing of the methanotroph Methylovulum psychrotolerants str. HV10-M2 isolated from a high-altitude environment.</title>
        <authorList>
            <person name="Mateos-Rivera A."/>
        </authorList>
    </citation>
    <scope>NUCLEOTIDE SEQUENCE [LARGE SCALE GENOMIC DNA]</scope>
    <source>
        <strain evidence="2 3">HV10_M2</strain>
    </source>
</reference>
<evidence type="ECO:0008006" key="4">
    <source>
        <dbReference type="Google" id="ProtNLM"/>
    </source>
</evidence>
<dbReference type="Proteomes" id="UP000197019">
    <property type="component" value="Chromosome"/>
</dbReference>
<organism evidence="2 3">
    <name type="scientific">Methylovulum psychrotolerans</name>
    <dbReference type="NCBI Taxonomy" id="1704499"/>
    <lineage>
        <taxon>Bacteria</taxon>
        <taxon>Pseudomonadati</taxon>
        <taxon>Pseudomonadota</taxon>
        <taxon>Gammaproteobacteria</taxon>
        <taxon>Methylococcales</taxon>
        <taxon>Methylococcaceae</taxon>
        <taxon>Methylovulum</taxon>
    </lineage>
</organism>
<dbReference type="RefSeq" id="WP_088619050.1">
    <property type="nucleotide sequence ID" value="NZ_CP022129.1"/>
</dbReference>
<feature type="signal peptide" evidence="1">
    <location>
        <begin position="1"/>
        <end position="27"/>
    </location>
</feature>
<evidence type="ECO:0000313" key="3">
    <source>
        <dbReference type="Proteomes" id="UP000197019"/>
    </source>
</evidence>